<reference evidence="5" key="2">
    <citation type="submission" date="2022-03" db="EMBL/GenBank/DDBJ databases">
        <title>Draft title - Genomic analysis of global carrot germplasm unveils the trajectory of domestication and the origin of high carotenoid orange carrot.</title>
        <authorList>
            <person name="Iorizzo M."/>
            <person name="Ellison S."/>
            <person name="Senalik D."/>
            <person name="Macko-Podgorni A."/>
            <person name="Grzebelus D."/>
            <person name="Bostan H."/>
            <person name="Rolling W."/>
            <person name="Curaba J."/>
            <person name="Simon P."/>
        </authorList>
    </citation>
    <scope>NUCLEOTIDE SEQUENCE</scope>
    <source>
        <tissue evidence="5">Leaf</tissue>
    </source>
</reference>
<evidence type="ECO:0000256" key="1">
    <source>
        <dbReference type="RuleBase" id="RU003460"/>
    </source>
</evidence>
<dbReference type="Proteomes" id="UP000077755">
    <property type="component" value="Chromosome 7"/>
</dbReference>
<evidence type="ECO:0000259" key="3">
    <source>
        <dbReference type="PROSITE" id="PS50842"/>
    </source>
</evidence>
<evidence type="ECO:0000313" key="6">
    <source>
        <dbReference type="Proteomes" id="UP000077755"/>
    </source>
</evidence>
<organism evidence="5 6">
    <name type="scientific">Daucus carota subsp. sativus</name>
    <name type="common">Carrot</name>
    <dbReference type="NCBI Taxonomy" id="79200"/>
    <lineage>
        <taxon>Eukaryota</taxon>
        <taxon>Viridiplantae</taxon>
        <taxon>Streptophyta</taxon>
        <taxon>Embryophyta</taxon>
        <taxon>Tracheophyta</taxon>
        <taxon>Spermatophyta</taxon>
        <taxon>Magnoliopsida</taxon>
        <taxon>eudicotyledons</taxon>
        <taxon>Gunneridae</taxon>
        <taxon>Pentapetalae</taxon>
        <taxon>asterids</taxon>
        <taxon>campanulids</taxon>
        <taxon>Apiales</taxon>
        <taxon>Apiaceae</taxon>
        <taxon>Apioideae</taxon>
        <taxon>Scandiceae</taxon>
        <taxon>Daucinae</taxon>
        <taxon>Daucus</taxon>
        <taxon>Daucus sect. Daucus</taxon>
    </lineage>
</organism>
<accession>A0AAF1B8U2</accession>
<dbReference type="SUPFAM" id="SSF50685">
    <property type="entry name" value="Barwin-like endoglucanases"/>
    <property type="match status" value="1"/>
</dbReference>
<keyword evidence="2" id="KW-0812">Transmembrane</keyword>
<keyword evidence="2" id="KW-1133">Transmembrane helix</keyword>
<dbReference type="InterPro" id="IPR009009">
    <property type="entry name" value="RlpA-like_DPBB"/>
</dbReference>
<dbReference type="InterPro" id="IPR036908">
    <property type="entry name" value="RlpA-like_sf"/>
</dbReference>
<dbReference type="InterPro" id="IPR036749">
    <property type="entry name" value="Expansin_CBD_sf"/>
</dbReference>
<sequence length="240" mass="25404">MALNLKYDIPISILVINLSVIFMQISLSFGQGFAPGLATWYGPANGPGSGGACGFDTDVGQPPYSGMISAGNAKIFLKGHGCGQCFQMQCSADLCSGKPITVTITDECPGHCDDVPFHFDLSGHAFGAMAKPGQENNLRQRGAKIAFKIDKGINPNYFACAVESINGDGDIGSMQLKPANSGWIPMKQSWGATWSANINRATQGPLSFRITTSSGKSIEVDNAVPAKWVKGARYISNANF</sequence>
<gene>
    <name evidence="5" type="ORF">DCAR_0726983</name>
</gene>
<dbReference type="AlphaFoldDB" id="A0AAF1B8U2"/>
<dbReference type="SUPFAM" id="SSF49590">
    <property type="entry name" value="PHL pollen allergen"/>
    <property type="match status" value="1"/>
</dbReference>
<dbReference type="PRINTS" id="PR01225">
    <property type="entry name" value="EXPANSNFAMLY"/>
</dbReference>
<dbReference type="Pfam" id="PF01357">
    <property type="entry name" value="Expansin_C"/>
    <property type="match status" value="1"/>
</dbReference>
<dbReference type="InterPro" id="IPR007117">
    <property type="entry name" value="Expansin_CBD"/>
</dbReference>
<dbReference type="Gene3D" id="2.60.40.760">
    <property type="entry name" value="Expansin, cellulose-binding-like domain"/>
    <property type="match status" value="1"/>
</dbReference>
<dbReference type="GO" id="GO:0005576">
    <property type="term" value="C:extracellular region"/>
    <property type="evidence" value="ECO:0007669"/>
    <property type="project" value="InterPro"/>
</dbReference>
<dbReference type="PANTHER" id="PTHR31692">
    <property type="entry name" value="EXPANSIN-B3"/>
    <property type="match status" value="1"/>
</dbReference>
<evidence type="ECO:0000256" key="2">
    <source>
        <dbReference type="SAM" id="Phobius"/>
    </source>
</evidence>
<comment type="similarity">
    <text evidence="1">Belongs to the expansin family.</text>
</comment>
<reference evidence="5" key="1">
    <citation type="journal article" date="2016" name="Nat. Genet.">
        <title>A high-quality carrot genome assembly provides new insights into carotenoid accumulation and asterid genome evolution.</title>
        <authorList>
            <person name="Iorizzo M."/>
            <person name="Ellison S."/>
            <person name="Senalik D."/>
            <person name="Zeng P."/>
            <person name="Satapoomin P."/>
            <person name="Huang J."/>
            <person name="Bowman M."/>
            <person name="Iovene M."/>
            <person name="Sanseverino W."/>
            <person name="Cavagnaro P."/>
            <person name="Yildiz M."/>
            <person name="Macko-Podgorni A."/>
            <person name="Moranska E."/>
            <person name="Grzebelus E."/>
            <person name="Grzebelus D."/>
            <person name="Ashrafi H."/>
            <person name="Zheng Z."/>
            <person name="Cheng S."/>
            <person name="Spooner D."/>
            <person name="Van Deynze A."/>
            <person name="Simon P."/>
        </authorList>
    </citation>
    <scope>NUCLEOTIDE SEQUENCE</scope>
    <source>
        <tissue evidence="5">Leaf</tissue>
    </source>
</reference>
<protein>
    <recommendedName>
        <fullName evidence="7">Expansin-like EG45 domain-containing protein</fullName>
    </recommendedName>
</protein>
<dbReference type="Gene3D" id="2.40.40.10">
    <property type="entry name" value="RlpA-like domain"/>
    <property type="match status" value="1"/>
</dbReference>
<proteinExistence type="inferred from homology"/>
<keyword evidence="6" id="KW-1185">Reference proteome</keyword>
<evidence type="ECO:0000313" key="5">
    <source>
        <dbReference type="EMBL" id="WOH07551.1"/>
    </source>
</evidence>
<dbReference type="GO" id="GO:0009653">
    <property type="term" value="P:anatomical structure morphogenesis"/>
    <property type="evidence" value="ECO:0007669"/>
    <property type="project" value="UniProtKB-ARBA"/>
</dbReference>
<feature type="domain" description="Expansin-like CBD" evidence="4">
    <location>
        <begin position="156"/>
        <end position="236"/>
    </location>
</feature>
<feature type="domain" description="Expansin-like EG45" evidence="3">
    <location>
        <begin position="50"/>
        <end position="143"/>
    </location>
</feature>
<keyword evidence="2" id="KW-0472">Membrane</keyword>
<name>A0AAF1B8U2_DAUCS</name>
<dbReference type="InterPro" id="IPR007112">
    <property type="entry name" value="Expansin/allergen_DPBB_dom"/>
</dbReference>
<feature type="transmembrane region" description="Helical" evidence="2">
    <location>
        <begin position="7"/>
        <end position="27"/>
    </location>
</feature>
<dbReference type="PROSITE" id="PS50843">
    <property type="entry name" value="EXPANSIN_CBD"/>
    <property type="match status" value="1"/>
</dbReference>
<dbReference type="Pfam" id="PF03330">
    <property type="entry name" value="DPBB_1"/>
    <property type="match status" value="1"/>
</dbReference>
<dbReference type="SMART" id="SM00837">
    <property type="entry name" value="DPBB_1"/>
    <property type="match status" value="1"/>
</dbReference>
<dbReference type="EMBL" id="CP093349">
    <property type="protein sequence ID" value="WOH07551.1"/>
    <property type="molecule type" value="Genomic_DNA"/>
</dbReference>
<dbReference type="PROSITE" id="PS50842">
    <property type="entry name" value="EXPANSIN_EG45"/>
    <property type="match status" value="1"/>
</dbReference>
<evidence type="ECO:0000259" key="4">
    <source>
        <dbReference type="PROSITE" id="PS50843"/>
    </source>
</evidence>
<evidence type="ECO:0008006" key="7">
    <source>
        <dbReference type="Google" id="ProtNLM"/>
    </source>
</evidence>
<dbReference type="PANTHER" id="PTHR31692:SF56">
    <property type="entry name" value="EXPANSIN-B2-RELATED"/>
    <property type="match status" value="1"/>
</dbReference>
<dbReference type="InterPro" id="IPR007118">
    <property type="entry name" value="Expan_Lol_pI"/>
</dbReference>